<dbReference type="GO" id="GO:0005886">
    <property type="term" value="C:plasma membrane"/>
    <property type="evidence" value="ECO:0007669"/>
    <property type="project" value="UniProtKB-SubCell"/>
</dbReference>
<sequence length="358" mass="36180">MSTATTASGALAGAPPGQRRGEHPSQPARRPLGRRAGLGLTAAALALAVTASLLVGAAPLPPSDVWAALTGNGSQQAHIVVWELRVPRTLAAFAVGLALAVAGGVMQALVRNPLADPGLLGVNAGAAFFVAVAVALLGVRSVHLYAVFAFAGALLVTVLVYRITTATARPPSSAQLVLGGVAVGAALSGITSALSVLNPDAFDQMRFWNAGSLANRSIDALVPLLPFLVVGLVLALLAGSSFNALALGEDSARALGARVSTTRVLGIVAITLLAGSATAIAGPIAFVGLMMPHVARWMVGPDHRWILAYSALLGPILVLVADVIGRIATPGELPVGIVTAFLGAPVLLVLVRSRRGRP</sequence>
<dbReference type="PROSITE" id="PS51318">
    <property type="entry name" value="TAT"/>
    <property type="match status" value="1"/>
</dbReference>
<dbReference type="PANTHER" id="PTHR30472:SF1">
    <property type="entry name" value="FE(3+) DICITRATE TRANSPORT SYSTEM PERMEASE PROTEIN FECC-RELATED"/>
    <property type="match status" value="1"/>
</dbReference>
<feature type="transmembrane region" description="Helical" evidence="9">
    <location>
        <begin position="224"/>
        <end position="248"/>
    </location>
</feature>
<evidence type="ECO:0000313" key="10">
    <source>
        <dbReference type="EMBL" id="PWJ54351.1"/>
    </source>
</evidence>
<dbReference type="OrthoDB" id="9782305at2"/>
<keyword evidence="5 9" id="KW-0812">Transmembrane</keyword>
<reference evidence="10 11" key="1">
    <citation type="submission" date="2018-03" db="EMBL/GenBank/DDBJ databases">
        <title>Genomic Encyclopedia of Archaeal and Bacterial Type Strains, Phase II (KMG-II): from individual species to whole genera.</title>
        <authorList>
            <person name="Goeker M."/>
        </authorList>
    </citation>
    <scope>NUCLEOTIDE SEQUENCE [LARGE SCALE GENOMIC DNA]</scope>
    <source>
        <strain evidence="10 11">DSM 44889</strain>
    </source>
</reference>
<dbReference type="RefSeq" id="WP_109773683.1">
    <property type="nucleotide sequence ID" value="NZ_QGDQ01000007.1"/>
</dbReference>
<accession>A0A316A9I6</accession>
<dbReference type="InterPro" id="IPR006311">
    <property type="entry name" value="TAT_signal"/>
</dbReference>
<dbReference type="Pfam" id="PF01032">
    <property type="entry name" value="FecCD"/>
    <property type="match status" value="1"/>
</dbReference>
<dbReference type="Proteomes" id="UP000245469">
    <property type="component" value="Unassembled WGS sequence"/>
</dbReference>
<keyword evidence="7 9" id="KW-0472">Membrane</keyword>
<evidence type="ECO:0000256" key="7">
    <source>
        <dbReference type="ARBA" id="ARBA00023136"/>
    </source>
</evidence>
<feature type="compositionally biased region" description="Low complexity" evidence="8">
    <location>
        <begin position="1"/>
        <end position="17"/>
    </location>
</feature>
<evidence type="ECO:0000256" key="1">
    <source>
        <dbReference type="ARBA" id="ARBA00004651"/>
    </source>
</evidence>
<evidence type="ECO:0000256" key="5">
    <source>
        <dbReference type="ARBA" id="ARBA00022692"/>
    </source>
</evidence>
<feature type="transmembrane region" description="Helical" evidence="9">
    <location>
        <begin position="144"/>
        <end position="164"/>
    </location>
</feature>
<keyword evidence="6 9" id="KW-1133">Transmembrane helix</keyword>
<evidence type="ECO:0000256" key="8">
    <source>
        <dbReference type="SAM" id="MobiDB-lite"/>
    </source>
</evidence>
<comment type="subcellular location">
    <subcellularLocation>
        <location evidence="1">Cell membrane</location>
        <topology evidence="1">Multi-pass membrane protein</topology>
    </subcellularLocation>
</comment>
<comment type="similarity">
    <text evidence="2">Belongs to the binding-protein-dependent transport system permease family. FecCD subfamily.</text>
</comment>
<keyword evidence="4" id="KW-1003">Cell membrane</keyword>
<feature type="transmembrane region" description="Helical" evidence="9">
    <location>
        <begin position="333"/>
        <end position="351"/>
    </location>
</feature>
<evidence type="ECO:0000256" key="4">
    <source>
        <dbReference type="ARBA" id="ARBA00022475"/>
    </source>
</evidence>
<feature type="transmembrane region" description="Helical" evidence="9">
    <location>
        <begin position="176"/>
        <end position="197"/>
    </location>
</feature>
<dbReference type="Gene3D" id="1.10.3470.10">
    <property type="entry name" value="ABC transporter involved in vitamin B12 uptake, BtuC"/>
    <property type="match status" value="1"/>
</dbReference>
<dbReference type="PANTHER" id="PTHR30472">
    <property type="entry name" value="FERRIC ENTEROBACTIN TRANSPORT SYSTEM PERMEASE PROTEIN"/>
    <property type="match status" value="1"/>
</dbReference>
<evidence type="ECO:0000256" key="6">
    <source>
        <dbReference type="ARBA" id="ARBA00022989"/>
    </source>
</evidence>
<dbReference type="InterPro" id="IPR037294">
    <property type="entry name" value="ABC_BtuC-like"/>
</dbReference>
<keyword evidence="11" id="KW-1185">Reference proteome</keyword>
<dbReference type="CDD" id="cd06550">
    <property type="entry name" value="TM_ABC_iron-siderophores_like"/>
    <property type="match status" value="1"/>
</dbReference>
<dbReference type="SUPFAM" id="SSF81345">
    <property type="entry name" value="ABC transporter involved in vitamin B12 uptake, BtuC"/>
    <property type="match status" value="1"/>
</dbReference>
<name>A0A316A9I6_9ACTN</name>
<evidence type="ECO:0000256" key="9">
    <source>
        <dbReference type="SAM" id="Phobius"/>
    </source>
</evidence>
<evidence type="ECO:0000313" key="11">
    <source>
        <dbReference type="Proteomes" id="UP000245469"/>
    </source>
</evidence>
<comment type="caution">
    <text evidence="10">The sequence shown here is derived from an EMBL/GenBank/DDBJ whole genome shotgun (WGS) entry which is preliminary data.</text>
</comment>
<dbReference type="AlphaFoldDB" id="A0A316A9I6"/>
<gene>
    <name evidence="10" type="ORF">BXY45_10747</name>
</gene>
<evidence type="ECO:0000256" key="2">
    <source>
        <dbReference type="ARBA" id="ARBA00007935"/>
    </source>
</evidence>
<evidence type="ECO:0000256" key="3">
    <source>
        <dbReference type="ARBA" id="ARBA00022448"/>
    </source>
</evidence>
<dbReference type="GO" id="GO:0033214">
    <property type="term" value="P:siderophore-iron import into cell"/>
    <property type="evidence" value="ECO:0007669"/>
    <property type="project" value="TreeGrafter"/>
</dbReference>
<dbReference type="InterPro" id="IPR000522">
    <property type="entry name" value="ABC_transptr_permease_BtuC"/>
</dbReference>
<dbReference type="EMBL" id="QGDQ01000007">
    <property type="protein sequence ID" value="PWJ54351.1"/>
    <property type="molecule type" value="Genomic_DNA"/>
</dbReference>
<organism evidence="10 11">
    <name type="scientific">Quadrisphaera granulorum</name>
    <dbReference type="NCBI Taxonomy" id="317664"/>
    <lineage>
        <taxon>Bacteria</taxon>
        <taxon>Bacillati</taxon>
        <taxon>Actinomycetota</taxon>
        <taxon>Actinomycetes</taxon>
        <taxon>Kineosporiales</taxon>
        <taxon>Kineosporiaceae</taxon>
        <taxon>Quadrisphaera</taxon>
    </lineage>
</organism>
<dbReference type="GO" id="GO:0022857">
    <property type="term" value="F:transmembrane transporter activity"/>
    <property type="evidence" value="ECO:0007669"/>
    <property type="project" value="InterPro"/>
</dbReference>
<dbReference type="FunFam" id="1.10.3470.10:FF:000001">
    <property type="entry name" value="Vitamin B12 ABC transporter permease BtuC"/>
    <property type="match status" value="1"/>
</dbReference>
<keyword evidence="3" id="KW-0813">Transport</keyword>
<proteinExistence type="inferred from homology"/>
<protein>
    <submittedName>
        <fullName evidence="10">Iron complex transport system permease protein</fullName>
    </submittedName>
</protein>
<feature type="transmembrane region" description="Helical" evidence="9">
    <location>
        <begin position="90"/>
        <end position="110"/>
    </location>
</feature>
<feature type="region of interest" description="Disordered" evidence="8">
    <location>
        <begin position="1"/>
        <end position="33"/>
    </location>
</feature>
<feature type="transmembrane region" description="Helical" evidence="9">
    <location>
        <begin position="117"/>
        <end position="138"/>
    </location>
</feature>
<feature type="transmembrane region" description="Helical" evidence="9">
    <location>
        <begin position="38"/>
        <end position="60"/>
    </location>
</feature>
<feature type="transmembrane region" description="Helical" evidence="9">
    <location>
        <begin position="306"/>
        <end position="327"/>
    </location>
</feature>